<dbReference type="Proteomes" id="UP000283090">
    <property type="component" value="Unassembled WGS sequence"/>
</dbReference>
<evidence type="ECO:0000313" key="1">
    <source>
        <dbReference type="EMBL" id="RVD87250.1"/>
    </source>
</evidence>
<reference evidence="1 2" key="1">
    <citation type="submission" date="2019-01" db="EMBL/GenBank/DDBJ databases">
        <title>Intercellular communication is required for trap formation in the nematode-trapping fungus Duddingtonia flagrans.</title>
        <authorList>
            <person name="Youssar L."/>
            <person name="Wernet V."/>
            <person name="Hensel N."/>
            <person name="Hildebrandt H.-G."/>
            <person name="Fischer R."/>
        </authorList>
    </citation>
    <scope>NUCLEOTIDE SEQUENCE [LARGE SCALE GENOMIC DNA]</scope>
    <source>
        <strain evidence="1 2">CBS H-5679</strain>
    </source>
</reference>
<dbReference type="AlphaFoldDB" id="A0A437A8K2"/>
<dbReference type="EMBL" id="SAEB01000003">
    <property type="protein sequence ID" value="RVD87250.1"/>
    <property type="molecule type" value="Genomic_DNA"/>
</dbReference>
<dbReference type="RefSeq" id="XP_067492794.1">
    <property type="nucleotide sequence ID" value="XM_067630118.1"/>
</dbReference>
<dbReference type="OrthoDB" id="5325540at2759"/>
<dbReference type="VEuPathDB" id="FungiDB:DFL_001492"/>
<sequence>MGVCPGESILALQADTSDDVSSWGGSYTDDAGTMFSISSSTLLTTAENFNIMQPSPQYQQLDASYEPFSSSSRQPYETEEYKNTICSHFNGSTCELAAVMQAEKEYPTNKLVVNDTFWHPIGRYISEDVGSDPWTMFSFRNLERGIENDVGVELDVESDFEIIYSIRQDLSESILKDGPSK</sequence>
<comment type="caution">
    <text evidence="1">The sequence shown here is derived from an EMBL/GenBank/DDBJ whole genome shotgun (WGS) entry which is preliminary data.</text>
</comment>
<gene>
    <name evidence="1" type="ORF">DFL_001492</name>
</gene>
<dbReference type="GeneID" id="93583803"/>
<proteinExistence type="predicted"/>
<organism evidence="1 2">
    <name type="scientific">Arthrobotrys flagrans</name>
    <name type="common">Nematode-trapping fungus</name>
    <name type="synonym">Trichothecium flagrans</name>
    <dbReference type="NCBI Taxonomy" id="97331"/>
    <lineage>
        <taxon>Eukaryota</taxon>
        <taxon>Fungi</taxon>
        <taxon>Dikarya</taxon>
        <taxon>Ascomycota</taxon>
        <taxon>Pezizomycotina</taxon>
        <taxon>Orbiliomycetes</taxon>
        <taxon>Orbiliales</taxon>
        <taxon>Orbiliaceae</taxon>
        <taxon>Arthrobotrys</taxon>
    </lineage>
</organism>
<keyword evidence="2" id="KW-1185">Reference proteome</keyword>
<evidence type="ECO:0000313" key="2">
    <source>
        <dbReference type="Proteomes" id="UP000283090"/>
    </source>
</evidence>
<accession>A0A437A8K2</accession>
<name>A0A437A8K2_ARTFL</name>
<protein>
    <submittedName>
        <fullName evidence="1">Uncharacterized protein</fullName>
    </submittedName>
</protein>